<gene>
    <name evidence="2" type="ORF">N1851_016151</name>
    <name evidence="1" type="ORF">N1851_027719</name>
</gene>
<comment type="caution">
    <text evidence="2">The sequence shown here is derived from an EMBL/GenBank/DDBJ whole genome shotgun (WGS) entry which is preliminary data.</text>
</comment>
<accession>A0AA47MRQ0</accession>
<dbReference type="EMBL" id="JAOPHQ010005165">
    <property type="protein sequence ID" value="KAK0136383.1"/>
    <property type="molecule type" value="Genomic_DNA"/>
</dbReference>
<evidence type="ECO:0000313" key="3">
    <source>
        <dbReference type="Proteomes" id="UP001174136"/>
    </source>
</evidence>
<sequence length="350" mass="39370">MLAHDPNSTRAMCHSVARRITRDYPKSFADVGKTGDVVVDGCQSLLQQLKTRVEYKNRRNTLARRRGERRPRSGVAEGARVMTRGPVDQYGCVRWGPVELPDGETETTLNEIKRQLLNIYSEEGMGGAERAEPLMVKTYVIQRRYLNSVPEIKKEWPFLFTPRGLYSHFGLLTDVSILNKLREALNNKGSTVIGYCKDLQRHPGIEDVLGSYDPETSDRAACILLLLMAYFKEPGNAIMLETDPCSTAADVQRTLTLPSTPCLIVQSDMMKPSAWMLSVEGEVVMGPYETFMNGIAAVFASYYSFNLQYPDDSSCTLEFIQRYFLGINPETGSKSKKKCINSNVSNWCEN</sequence>
<proteinExistence type="predicted"/>
<dbReference type="PANTHER" id="PTHR31025">
    <property type="entry name" value="SI:CH211-196P9.1-RELATED"/>
    <property type="match status" value="1"/>
</dbReference>
<dbReference type="EMBL" id="JAOPHQ010002918">
    <property type="protein sequence ID" value="KAK0144955.1"/>
    <property type="molecule type" value="Genomic_DNA"/>
</dbReference>
<evidence type="ECO:0000313" key="2">
    <source>
        <dbReference type="EMBL" id="KAK0144955.1"/>
    </source>
</evidence>
<dbReference type="AlphaFoldDB" id="A0AA47MRQ0"/>
<dbReference type="Proteomes" id="UP001174136">
    <property type="component" value="Unassembled WGS sequence"/>
</dbReference>
<organism evidence="2 3">
    <name type="scientific">Merluccius polli</name>
    <name type="common">Benguela hake</name>
    <name type="synonym">Merluccius cadenati</name>
    <dbReference type="NCBI Taxonomy" id="89951"/>
    <lineage>
        <taxon>Eukaryota</taxon>
        <taxon>Metazoa</taxon>
        <taxon>Chordata</taxon>
        <taxon>Craniata</taxon>
        <taxon>Vertebrata</taxon>
        <taxon>Euteleostomi</taxon>
        <taxon>Actinopterygii</taxon>
        <taxon>Neopterygii</taxon>
        <taxon>Teleostei</taxon>
        <taxon>Neoteleostei</taxon>
        <taxon>Acanthomorphata</taxon>
        <taxon>Zeiogadaria</taxon>
        <taxon>Gadariae</taxon>
        <taxon>Gadiformes</taxon>
        <taxon>Gadoidei</taxon>
        <taxon>Merlucciidae</taxon>
        <taxon>Merluccius</taxon>
    </lineage>
</organism>
<protein>
    <submittedName>
        <fullName evidence="2">Uncharacterized protein</fullName>
    </submittedName>
</protein>
<reference evidence="2" key="1">
    <citation type="journal article" date="2023" name="Front. Mar. Sci.">
        <title>A new Merluccius polli reference genome to investigate the effects of global change in West African waters.</title>
        <authorList>
            <person name="Mateo J.L."/>
            <person name="Blanco-Fernandez C."/>
            <person name="Garcia-Vazquez E."/>
            <person name="Machado-Schiaffino G."/>
        </authorList>
    </citation>
    <scope>NUCLEOTIDE SEQUENCE</scope>
    <source>
        <strain evidence="2">C29</strain>
        <tissue evidence="2">Fin</tissue>
    </source>
</reference>
<evidence type="ECO:0000313" key="1">
    <source>
        <dbReference type="EMBL" id="KAK0136383.1"/>
    </source>
</evidence>
<keyword evidence="3" id="KW-1185">Reference proteome</keyword>
<name>A0AA47MRQ0_MERPO</name>
<dbReference type="PANTHER" id="PTHR31025:SF30">
    <property type="entry name" value="SI:DKEY-15H8.17"/>
    <property type="match status" value="1"/>
</dbReference>